<dbReference type="PANTHER" id="PTHR47894:SF4">
    <property type="entry name" value="HTH-TYPE TRANSCRIPTIONAL REGULATOR GADX"/>
    <property type="match status" value="1"/>
</dbReference>
<dbReference type="Proteomes" id="UP000782519">
    <property type="component" value="Unassembled WGS sequence"/>
</dbReference>
<keyword evidence="1" id="KW-0238">DNA-binding</keyword>
<dbReference type="AlphaFoldDB" id="A0A933S1B0"/>
<dbReference type="Pfam" id="PF12625">
    <property type="entry name" value="Arabinose_bd"/>
    <property type="match status" value="1"/>
</dbReference>
<dbReference type="Gene3D" id="1.10.10.60">
    <property type="entry name" value="Homeodomain-like"/>
    <property type="match status" value="1"/>
</dbReference>
<protein>
    <submittedName>
        <fullName evidence="3">AraC family transcriptional regulator ligand-binding domain-containing protein</fullName>
    </submittedName>
</protein>
<feature type="domain" description="HTH araC/xylS-type" evidence="2">
    <location>
        <begin position="234"/>
        <end position="333"/>
    </location>
</feature>
<comment type="caution">
    <text evidence="3">The sequence shown here is derived from an EMBL/GenBank/DDBJ whole genome shotgun (WGS) entry which is preliminary data.</text>
</comment>
<reference evidence="3" key="1">
    <citation type="submission" date="2020-07" db="EMBL/GenBank/DDBJ databases">
        <title>Huge and variable diversity of episymbiotic CPR bacteria and DPANN archaea in groundwater ecosystems.</title>
        <authorList>
            <person name="He C.Y."/>
            <person name="Keren R."/>
            <person name="Whittaker M."/>
            <person name="Farag I.F."/>
            <person name="Doudna J."/>
            <person name="Cate J.H.D."/>
            <person name="Banfield J.F."/>
        </authorList>
    </citation>
    <scope>NUCLEOTIDE SEQUENCE</scope>
    <source>
        <strain evidence="3">NC_groundwater_1818_Pr3_B-0.1um_66_35</strain>
    </source>
</reference>
<dbReference type="SMART" id="SM00342">
    <property type="entry name" value="HTH_ARAC"/>
    <property type="match status" value="1"/>
</dbReference>
<gene>
    <name evidence="3" type="ORF">HZA66_24340</name>
</gene>
<organism evidence="3 4">
    <name type="scientific">Rhodopseudomonas palustris</name>
    <dbReference type="NCBI Taxonomy" id="1076"/>
    <lineage>
        <taxon>Bacteria</taxon>
        <taxon>Pseudomonadati</taxon>
        <taxon>Pseudomonadota</taxon>
        <taxon>Alphaproteobacteria</taxon>
        <taxon>Hyphomicrobiales</taxon>
        <taxon>Nitrobacteraceae</taxon>
        <taxon>Rhodopseudomonas</taxon>
    </lineage>
</organism>
<dbReference type="PROSITE" id="PS01124">
    <property type="entry name" value="HTH_ARAC_FAMILY_2"/>
    <property type="match status" value="1"/>
</dbReference>
<evidence type="ECO:0000256" key="1">
    <source>
        <dbReference type="ARBA" id="ARBA00023125"/>
    </source>
</evidence>
<name>A0A933S1B0_RHOPL</name>
<evidence type="ECO:0000313" key="3">
    <source>
        <dbReference type="EMBL" id="MBI5132581.1"/>
    </source>
</evidence>
<accession>A0A933S1B0</accession>
<proteinExistence type="predicted"/>
<dbReference type="InterPro" id="IPR018060">
    <property type="entry name" value="HTH_AraC"/>
</dbReference>
<dbReference type="EMBL" id="JACRJB010000068">
    <property type="protein sequence ID" value="MBI5132581.1"/>
    <property type="molecule type" value="Genomic_DNA"/>
</dbReference>
<evidence type="ECO:0000259" key="2">
    <source>
        <dbReference type="PROSITE" id="PS01124"/>
    </source>
</evidence>
<dbReference type="GO" id="GO:0005829">
    <property type="term" value="C:cytosol"/>
    <property type="evidence" value="ECO:0007669"/>
    <property type="project" value="TreeGrafter"/>
</dbReference>
<evidence type="ECO:0000313" key="4">
    <source>
        <dbReference type="Proteomes" id="UP000782519"/>
    </source>
</evidence>
<dbReference type="GO" id="GO:0003700">
    <property type="term" value="F:DNA-binding transcription factor activity"/>
    <property type="evidence" value="ECO:0007669"/>
    <property type="project" value="InterPro"/>
</dbReference>
<dbReference type="InterPro" id="IPR032687">
    <property type="entry name" value="AraC-type_N"/>
</dbReference>
<sequence>MEKQADADAGALRQFIEFARTSGLDLGAILDDELRAIAELCAEADRVPAHAIIDMLQVCAAVAGRPDLGVSFAQWGNMRHYGPLSLLWDHCPTLAEIIRVNRRYIHLESGALTTPLEQDGDEIAVRHLLLVPARYGSSQFIEATLLLSTRIARLVLGENWSPLRIEFQHSAPNDDRIQRRLFRCPLEYGAERSAMVVHRDDLTRPTPNGNAHLLGFLERHLESAQSEMPVYFVAQVDRLIAANLANGDATMEQIAKLLCISRRTLQRRLDQHDTSFSQRLDAARRRIVDDYFRTERRPNLTLLAHRLGYGDASAASRYLRLHLKAGARELTRRGASLES</sequence>
<dbReference type="PANTHER" id="PTHR47894">
    <property type="entry name" value="HTH-TYPE TRANSCRIPTIONAL REGULATOR GADX"/>
    <property type="match status" value="1"/>
</dbReference>
<dbReference type="GO" id="GO:0000976">
    <property type="term" value="F:transcription cis-regulatory region binding"/>
    <property type="evidence" value="ECO:0007669"/>
    <property type="project" value="TreeGrafter"/>
</dbReference>